<evidence type="ECO:0000259" key="2">
    <source>
        <dbReference type="Pfam" id="PF06725"/>
    </source>
</evidence>
<reference evidence="3 4" key="1">
    <citation type="submission" date="2015-01" db="EMBL/GenBank/DDBJ databases">
        <title>Genome sequence of Jeotgalibacillus alimentarius.</title>
        <authorList>
            <person name="Goh K.M."/>
            <person name="Chan K.-G."/>
            <person name="Yaakop A.S."/>
            <person name="Ee R."/>
            <person name="Gan H.M."/>
            <person name="Chan C.S."/>
        </authorList>
    </citation>
    <scope>NUCLEOTIDE SEQUENCE [LARGE SCALE GENOMIC DNA]</scope>
    <source>
        <strain evidence="3 4">YKJ-13</strain>
    </source>
</reference>
<dbReference type="GO" id="GO:0019867">
    <property type="term" value="C:outer membrane"/>
    <property type="evidence" value="ECO:0007669"/>
    <property type="project" value="InterPro"/>
</dbReference>
<dbReference type="Gene3D" id="2.40.40.10">
    <property type="entry name" value="RlpA-like domain"/>
    <property type="match status" value="1"/>
</dbReference>
<comment type="caution">
    <text evidence="3">The sequence shown here is derived from an EMBL/GenBank/DDBJ whole genome shotgun (WGS) entry which is preliminary data.</text>
</comment>
<dbReference type="GO" id="GO:0009254">
    <property type="term" value="P:peptidoglycan turnover"/>
    <property type="evidence" value="ECO:0007669"/>
    <property type="project" value="InterPro"/>
</dbReference>
<dbReference type="PANTHER" id="PTHR39160:SF4">
    <property type="entry name" value="RESUSCITATION-PROMOTING FACTOR RPFB"/>
    <property type="match status" value="1"/>
</dbReference>
<dbReference type="Proteomes" id="UP000031950">
    <property type="component" value="Unassembled WGS sequence"/>
</dbReference>
<dbReference type="Pfam" id="PF06725">
    <property type="entry name" value="3D"/>
    <property type="match status" value="1"/>
</dbReference>
<dbReference type="AlphaFoldDB" id="A0A0C2R9A1"/>
<dbReference type="CDD" id="cd22786">
    <property type="entry name" value="DPBB_YuiC-like"/>
    <property type="match status" value="1"/>
</dbReference>
<name>A0A0C2R9A1_9BACL</name>
<dbReference type="SUPFAM" id="SSF50685">
    <property type="entry name" value="Barwin-like endoglucanases"/>
    <property type="match status" value="1"/>
</dbReference>
<keyword evidence="1" id="KW-0732">Signal</keyword>
<protein>
    <recommendedName>
        <fullName evidence="2">3D domain-containing protein</fullName>
    </recommendedName>
</protein>
<evidence type="ECO:0000313" key="4">
    <source>
        <dbReference type="Proteomes" id="UP000031950"/>
    </source>
</evidence>
<keyword evidence="4" id="KW-1185">Reference proteome</keyword>
<proteinExistence type="predicted"/>
<dbReference type="InterPro" id="IPR036908">
    <property type="entry name" value="RlpA-like_sf"/>
</dbReference>
<dbReference type="EMBL" id="JXRQ01000024">
    <property type="protein sequence ID" value="KIL46905.1"/>
    <property type="molecule type" value="Genomic_DNA"/>
</dbReference>
<evidence type="ECO:0000256" key="1">
    <source>
        <dbReference type="ARBA" id="ARBA00022729"/>
    </source>
</evidence>
<sequence>MSKLFKISAGILLAGFASLFITNENKAAAEGWSIAMPSEELVPVVEDMRMLQDRELSLASKSLSEKDTAFKLIASKMKGNVNKAVPQHVVDNPSKTVKATGYTAGIESTGKEPGDPLYGITFSGVQVKRDLYSTIAADPSVFPIGTVMFIPGYGYGVVADTGSAIKGNIIDLYFDTVDEVFNEWGKQDVEVYVLKEGDGTLTEEEFAEMNNR</sequence>
<feature type="domain" description="3D" evidence="2">
    <location>
        <begin position="133"/>
        <end position="195"/>
    </location>
</feature>
<dbReference type="STRING" id="135826.KP77_24730"/>
<organism evidence="3 4">
    <name type="scientific">Jeotgalibacillus alimentarius</name>
    <dbReference type="NCBI Taxonomy" id="135826"/>
    <lineage>
        <taxon>Bacteria</taxon>
        <taxon>Bacillati</taxon>
        <taxon>Bacillota</taxon>
        <taxon>Bacilli</taxon>
        <taxon>Bacillales</taxon>
        <taxon>Caryophanaceae</taxon>
        <taxon>Jeotgalibacillus</taxon>
    </lineage>
</organism>
<dbReference type="InterPro" id="IPR010611">
    <property type="entry name" value="3D_dom"/>
</dbReference>
<evidence type="ECO:0000313" key="3">
    <source>
        <dbReference type="EMBL" id="KIL46905.1"/>
    </source>
</evidence>
<dbReference type="InterPro" id="IPR051933">
    <property type="entry name" value="Resuscitation_pf_RpfB"/>
</dbReference>
<dbReference type="GO" id="GO:0004553">
    <property type="term" value="F:hydrolase activity, hydrolyzing O-glycosyl compounds"/>
    <property type="evidence" value="ECO:0007669"/>
    <property type="project" value="InterPro"/>
</dbReference>
<dbReference type="PATRIC" id="fig|135826.4.peg.2464"/>
<accession>A0A0C2R9A1</accession>
<gene>
    <name evidence="3" type="ORF">KP77_24730</name>
</gene>
<dbReference type="PANTHER" id="PTHR39160">
    <property type="entry name" value="CELL WALL-BINDING PROTEIN YOCH"/>
    <property type="match status" value="1"/>
</dbReference>
<dbReference type="RefSeq" id="WP_327063123.1">
    <property type="nucleotide sequence ID" value="NZ_JXRQ01000024.1"/>
</dbReference>